<accession>A0A1M5QWY6</accession>
<keyword evidence="4" id="KW-1185">Reference proteome</keyword>
<evidence type="ECO:0000256" key="2">
    <source>
        <dbReference type="PIRNR" id="PIRNR006221"/>
    </source>
</evidence>
<gene>
    <name evidence="3" type="ORF">SAMN05216361_3946</name>
</gene>
<dbReference type="Gene3D" id="3.90.1200.10">
    <property type="match status" value="1"/>
</dbReference>
<keyword evidence="2 3" id="KW-0418">Kinase</keyword>
<dbReference type="AlphaFoldDB" id="A0A1M5QWY6"/>
<evidence type="ECO:0000313" key="3">
    <source>
        <dbReference type="EMBL" id="SHH18438.1"/>
    </source>
</evidence>
<sequence length="296" mass="33976">MQMWQFISETISEVTGHLFVCQHRQVLHGGDSHQSVMIRDDARRYFVKYRTMEHANDMALDAESDGLTALANTGCITVPAVICHGVIEENGALHEYLVLQYFKMHHASSTLWQACGEQLATLHRAPTTNRFGWHRNNFIGQSLQMNEFVSSWAQFYAEFRVGVMLEQLAAKGHKWCNIDVCVTRIHQYLQHHQPLPSLVHGDLWHGNIGFSHQQPVIFDPAVYIGDRETDIAMTELFGRLPQAFYDGYQATWALDPDYASRRKLYQLYHILNHAVLFGGQYLTTAQQDVLQICQQL</sequence>
<dbReference type="PIRSF" id="PIRSF006221">
    <property type="entry name" value="Ketosamine-3-kinase"/>
    <property type="match status" value="1"/>
</dbReference>
<dbReference type="EMBL" id="FQWD01000007">
    <property type="protein sequence ID" value="SHH18438.1"/>
    <property type="molecule type" value="Genomic_DNA"/>
</dbReference>
<dbReference type="STRING" id="634436.SAMN05216361_3946"/>
<organism evidence="3 4">
    <name type="scientific">Marisediminitalea aggregata</name>
    <dbReference type="NCBI Taxonomy" id="634436"/>
    <lineage>
        <taxon>Bacteria</taxon>
        <taxon>Pseudomonadati</taxon>
        <taxon>Pseudomonadota</taxon>
        <taxon>Gammaproteobacteria</taxon>
        <taxon>Alteromonadales</taxon>
        <taxon>Alteromonadaceae</taxon>
        <taxon>Marisediminitalea</taxon>
    </lineage>
</organism>
<keyword evidence="2" id="KW-0808">Transferase</keyword>
<dbReference type="PANTHER" id="PTHR12149">
    <property type="entry name" value="FRUCTOSAMINE 3 KINASE-RELATED PROTEIN"/>
    <property type="match status" value="1"/>
</dbReference>
<comment type="similarity">
    <text evidence="1 2">Belongs to the fructosamine kinase family.</text>
</comment>
<dbReference type="InterPro" id="IPR011009">
    <property type="entry name" value="Kinase-like_dom_sf"/>
</dbReference>
<proteinExistence type="inferred from homology"/>
<dbReference type="InterPro" id="IPR016477">
    <property type="entry name" value="Fructo-/Ketosamine-3-kinase"/>
</dbReference>
<evidence type="ECO:0000256" key="1">
    <source>
        <dbReference type="ARBA" id="ARBA00009460"/>
    </source>
</evidence>
<name>A0A1M5QWY6_9ALTE</name>
<reference evidence="4" key="1">
    <citation type="submission" date="2016-11" db="EMBL/GenBank/DDBJ databases">
        <authorList>
            <person name="Varghese N."/>
            <person name="Submissions S."/>
        </authorList>
    </citation>
    <scope>NUCLEOTIDE SEQUENCE [LARGE SCALE GENOMIC DNA]</scope>
    <source>
        <strain evidence="4">CGMCC 1.8995</strain>
    </source>
</reference>
<dbReference type="Gene3D" id="3.30.200.20">
    <property type="entry name" value="Phosphorylase Kinase, domain 1"/>
    <property type="match status" value="1"/>
</dbReference>
<dbReference type="GO" id="GO:0016301">
    <property type="term" value="F:kinase activity"/>
    <property type="evidence" value="ECO:0007669"/>
    <property type="project" value="UniProtKB-UniRule"/>
</dbReference>
<protein>
    <submittedName>
        <fullName evidence="3">Fructosamine-3-kinase</fullName>
    </submittedName>
</protein>
<dbReference type="Pfam" id="PF03881">
    <property type="entry name" value="Fructosamin_kin"/>
    <property type="match status" value="1"/>
</dbReference>
<evidence type="ECO:0000313" key="4">
    <source>
        <dbReference type="Proteomes" id="UP000184520"/>
    </source>
</evidence>
<dbReference type="RefSeq" id="WP_084526727.1">
    <property type="nucleotide sequence ID" value="NZ_FQWD01000007.1"/>
</dbReference>
<dbReference type="SUPFAM" id="SSF56112">
    <property type="entry name" value="Protein kinase-like (PK-like)"/>
    <property type="match status" value="1"/>
</dbReference>
<dbReference type="OrthoDB" id="5291879at2"/>
<dbReference type="Proteomes" id="UP000184520">
    <property type="component" value="Unassembled WGS sequence"/>
</dbReference>
<dbReference type="PANTHER" id="PTHR12149:SF8">
    <property type="entry name" value="PROTEIN-RIBULOSAMINE 3-KINASE"/>
    <property type="match status" value="1"/>
</dbReference>